<name>A0ABS4HCA8_9BACI</name>
<reference evidence="1 2" key="1">
    <citation type="submission" date="2021-03" db="EMBL/GenBank/DDBJ databases">
        <title>Genomic Encyclopedia of Type Strains, Phase IV (KMG-IV): sequencing the most valuable type-strain genomes for metagenomic binning, comparative biology and taxonomic classification.</title>
        <authorList>
            <person name="Goeker M."/>
        </authorList>
    </citation>
    <scope>NUCLEOTIDE SEQUENCE [LARGE SCALE GENOMIC DNA]</scope>
    <source>
        <strain evidence="1 2">DSM 21085</strain>
    </source>
</reference>
<keyword evidence="2" id="KW-1185">Reference proteome</keyword>
<accession>A0ABS4HCA8</accession>
<proteinExistence type="predicted"/>
<sequence>MAKITGEKALKWKNDKGHLHELSIMEPPDASESQFSIEDVVNIANSIE</sequence>
<evidence type="ECO:0000313" key="1">
    <source>
        <dbReference type="EMBL" id="MBP1948549.1"/>
    </source>
</evidence>
<protein>
    <submittedName>
        <fullName evidence="1">Uncharacterized protein</fullName>
    </submittedName>
</protein>
<organism evidence="1 2">
    <name type="scientific">Virgibacillus litoralis</name>
    <dbReference type="NCBI Taxonomy" id="578221"/>
    <lineage>
        <taxon>Bacteria</taxon>
        <taxon>Bacillati</taxon>
        <taxon>Bacillota</taxon>
        <taxon>Bacilli</taxon>
        <taxon>Bacillales</taxon>
        <taxon>Bacillaceae</taxon>
        <taxon>Virgibacillus</taxon>
    </lineage>
</organism>
<gene>
    <name evidence="1" type="ORF">J2Z82_001485</name>
</gene>
<dbReference type="EMBL" id="JAGGKK010000006">
    <property type="protein sequence ID" value="MBP1948549.1"/>
    <property type="molecule type" value="Genomic_DNA"/>
</dbReference>
<evidence type="ECO:0000313" key="2">
    <source>
        <dbReference type="Proteomes" id="UP001519328"/>
    </source>
</evidence>
<dbReference type="Proteomes" id="UP001519328">
    <property type="component" value="Unassembled WGS sequence"/>
</dbReference>
<comment type="caution">
    <text evidence="1">The sequence shown here is derived from an EMBL/GenBank/DDBJ whole genome shotgun (WGS) entry which is preliminary data.</text>
</comment>